<accession>A0A949JWY1</accession>
<gene>
    <name evidence="3" type="ORF">KTH89_01815</name>
</gene>
<organism evidence="3 4">
    <name type="scientific">Diplocloster agilis</name>
    <dbReference type="NCBI Taxonomy" id="2850323"/>
    <lineage>
        <taxon>Bacteria</taxon>
        <taxon>Bacillati</taxon>
        <taxon>Bacillota</taxon>
        <taxon>Clostridia</taxon>
        <taxon>Lachnospirales</taxon>
        <taxon>Lachnospiraceae</taxon>
        <taxon>Diplocloster</taxon>
    </lineage>
</organism>
<name>A0A949JWY1_9FIRM</name>
<keyword evidence="4" id="KW-1185">Reference proteome</keyword>
<sequence>MSNRIEKREGMRGGNGTVVIEHILDDAQMNGMCRMYAKITLAKGCSIGYHEHMGESETFYILTGNGIYTDNGTDRSITAGDTTYTPTGNGHGIANAGDDDLVFMALIINDEKK</sequence>
<dbReference type="RefSeq" id="WP_158344206.1">
    <property type="nucleotide sequence ID" value="NZ_JAHQCW010000002.1"/>
</dbReference>
<reference evidence="3" key="1">
    <citation type="submission" date="2021-06" db="EMBL/GenBank/DDBJ databases">
        <title>Description of novel taxa of the family Lachnospiraceae.</title>
        <authorList>
            <person name="Chaplin A.V."/>
            <person name="Sokolova S.R."/>
            <person name="Pikina A.P."/>
            <person name="Korzhanova M."/>
            <person name="Belova V."/>
            <person name="Korostin D."/>
            <person name="Efimov B.A."/>
        </authorList>
    </citation>
    <scope>NUCLEOTIDE SEQUENCE</scope>
    <source>
        <strain evidence="3">ASD5720</strain>
    </source>
</reference>
<dbReference type="GO" id="GO:0046872">
    <property type="term" value="F:metal ion binding"/>
    <property type="evidence" value="ECO:0007669"/>
    <property type="project" value="UniProtKB-KW"/>
</dbReference>
<dbReference type="EMBL" id="JAHQCW010000002">
    <property type="protein sequence ID" value="MBU9735252.1"/>
    <property type="molecule type" value="Genomic_DNA"/>
</dbReference>
<dbReference type="PANTHER" id="PTHR35848:SF6">
    <property type="entry name" value="CUPIN TYPE-2 DOMAIN-CONTAINING PROTEIN"/>
    <property type="match status" value="1"/>
</dbReference>
<dbReference type="Proteomes" id="UP000712157">
    <property type="component" value="Unassembled WGS sequence"/>
</dbReference>
<dbReference type="InterPro" id="IPR051610">
    <property type="entry name" value="GPI/OXD"/>
</dbReference>
<evidence type="ECO:0000313" key="4">
    <source>
        <dbReference type="Proteomes" id="UP000712157"/>
    </source>
</evidence>
<dbReference type="InterPro" id="IPR013096">
    <property type="entry name" value="Cupin_2"/>
</dbReference>
<dbReference type="CDD" id="cd02221">
    <property type="entry name" value="cupin_TM1287-like"/>
    <property type="match status" value="1"/>
</dbReference>
<dbReference type="InterPro" id="IPR011051">
    <property type="entry name" value="RmlC_Cupin_sf"/>
</dbReference>
<dbReference type="SUPFAM" id="SSF51182">
    <property type="entry name" value="RmlC-like cupins"/>
    <property type="match status" value="1"/>
</dbReference>
<dbReference type="AlphaFoldDB" id="A0A949JWY1"/>
<evidence type="ECO:0000259" key="2">
    <source>
        <dbReference type="Pfam" id="PF07883"/>
    </source>
</evidence>
<comment type="caution">
    <text evidence="3">The sequence shown here is derived from an EMBL/GenBank/DDBJ whole genome shotgun (WGS) entry which is preliminary data.</text>
</comment>
<dbReference type="Pfam" id="PF07883">
    <property type="entry name" value="Cupin_2"/>
    <property type="match status" value="1"/>
</dbReference>
<dbReference type="Gene3D" id="2.60.120.10">
    <property type="entry name" value="Jelly Rolls"/>
    <property type="match status" value="1"/>
</dbReference>
<feature type="domain" description="Cupin type-2" evidence="2">
    <location>
        <begin position="39"/>
        <end position="105"/>
    </location>
</feature>
<dbReference type="PANTHER" id="PTHR35848">
    <property type="entry name" value="OXALATE-BINDING PROTEIN"/>
    <property type="match status" value="1"/>
</dbReference>
<evidence type="ECO:0000256" key="1">
    <source>
        <dbReference type="ARBA" id="ARBA00022723"/>
    </source>
</evidence>
<evidence type="ECO:0000313" key="3">
    <source>
        <dbReference type="EMBL" id="MBU9735252.1"/>
    </source>
</evidence>
<proteinExistence type="predicted"/>
<keyword evidence="1" id="KW-0479">Metal-binding</keyword>
<dbReference type="InterPro" id="IPR014710">
    <property type="entry name" value="RmlC-like_jellyroll"/>
</dbReference>
<protein>
    <submittedName>
        <fullName evidence="3">Cupin domain-containing protein</fullName>
    </submittedName>
</protein>